<keyword evidence="2" id="KW-1185">Reference proteome</keyword>
<dbReference type="Proteomes" id="UP000708208">
    <property type="component" value="Unassembled WGS sequence"/>
</dbReference>
<reference evidence="1" key="1">
    <citation type="submission" date="2021-06" db="EMBL/GenBank/DDBJ databases">
        <authorList>
            <person name="Hodson N. C."/>
            <person name="Mongue J. A."/>
            <person name="Jaron S. K."/>
        </authorList>
    </citation>
    <scope>NUCLEOTIDE SEQUENCE</scope>
</reference>
<proteinExistence type="predicted"/>
<comment type="caution">
    <text evidence="1">The sequence shown here is derived from an EMBL/GenBank/DDBJ whole genome shotgun (WGS) entry which is preliminary data.</text>
</comment>
<protein>
    <submittedName>
        <fullName evidence="1">Uncharacterized protein</fullName>
    </submittedName>
</protein>
<dbReference type="OrthoDB" id="6784356at2759"/>
<dbReference type="AlphaFoldDB" id="A0A8J2P3V6"/>
<organism evidence="1 2">
    <name type="scientific">Allacma fusca</name>
    <dbReference type="NCBI Taxonomy" id="39272"/>
    <lineage>
        <taxon>Eukaryota</taxon>
        <taxon>Metazoa</taxon>
        <taxon>Ecdysozoa</taxon>
        <taxon>Arthropoda</taxon>
        <taxon>Hexapoda</taxon>
        <taxon>Collembola</taxon>
        <taxon>Symphypleona</taxon>
        <taxon>Sminthuridae</taxon>
        <taxon>Allacma</taxon>
    </lineage>
</organism>
<evidence type="ECO:0000313" key="2">
    <source>
        <dbReference type="Proteomes" id="UP000708208"/>
    </source>
</evidence>
<sequence length="201" mass="22290">MFSLVKFVKDNSIEAISSSWISGDTCEYPQKNVSKLIASNSKPQSSWAKYAITVAFTSDCLEECRQKRAIYEDKSNLESSSDEETGRRCKRSNQQIPQSEFVLETLNAHLFENSLELANDPISSSVFTGLPLIEFPTPSPTAPNCSALDHISSPRSTPIETFCVYRAVARISGLTPTKFGVETTIKAWLRNSPAKIKETNV</sequence>
<gene>
    <name evidence="1" type="ORF">AFUS01_LOCUS18728</name>
</gene>
<name>A0A8J2P3V6_9HEXA</name>
<dbReference type="EMBL" id="CAJVCH010188348">
    <property type="protein sequence ID" value="CAG7730054.1"/>
    <property type="molecule type" value="Genomic_DNA"/>
</dbReference>
<evidence type="ECO:0000313" key="1">
    <source>
        <dbReference type="EMBL" id="CAG7730054.1"/>
    </source>
</evidence>
<accession>A0A8J2P3V6</accession>